<evidence type="ECO:0000256" key="1">
    <source>
        <dbReference type="ARBA" id="ARBA00004418"/>
    </source>
</evidence>
<comment type="caution">
    <text evidence="7">The sequence shown here is derived from an EMBL/GenBank/DDBJ whole genome shotgun (WGS) entry which is preliminary data.</text>
</comment>
<evidence type="ECO:0000313" key="8">
    <source>
        <dbReference type="Proteomes" id="UP000315344"/>
    </source>
</evidence>
<dbReference type="GO" id="GO:0043190">
    <property type="term" value="C:ATP-binding cassette (ABC) transporter complex"/>
    <property type="evidence" value="ECO:0007669"/>
    <property type="project" value="InterPro"/>
</dbReference>
<evidence type="ECO:0000256" key="5">
    <source>
        <dbReference type="SAM" id="SignalP"/>
    </source>
</evidence>
<dbReference type="Proteomes" id="UP000315344">
    <property type="component" value="Unassembled WGS sequence"/>
</dbReference>
<dbReference type="SUPFAM" id="SSF53850">
    <property type="entry name" value="Periplasmic binding protein-like II"/>
    <property type="match status" value="1"/>
</dbReference>
<organism evidence="7 8">
    <name type="scientific">Paracoccus denitrificans</name>
    <dbReference type="NCBI Taxonomy" id="266"/>
    <lineage>
        <taxon>Bacteria</taxon>
        <taxon>Pseudomonadati</taxon>
        <taxon>Pseudomonadota</taxon>
        <taxon>Alphaproteobacteria</taxon>
        <taxon>Rhodobacterales</taxon>
        <taxon>Paracoccaceae</taxon>
        <taxon>Paracoccus</taxon>
    </lineage>
</organism>
<evidence type="ECO:0000259" key="6">
    <source>
        <dbReference type="Pfam" id="PF00496"/>
    </source>
</evidence>
<dbReference type="AlphaFoldDB" id="A0A533I7W4"/>
<evidence type="ECO:0000313" key="7">
    <source>
        <dbReference type="EMBL" id="TKW66140.1"/>
    </source>
</evidence>
<dbReference type="GO" id="GO:0015833">
    <property type="term" value="P:peptide transport"/>
    <property type="evidence" value="ECO:0007669"/>
    <property type="project" value="TreeGrafter"/>
</dbReference>
<proteinExistence type="inferred from homology"/>
<dbReference type="PIRSF" id="PIRSF002741">
    <property type="entry name" value="MppA"/>
    <property type="match status" value="1"/>
</dbReference>
<dbReference type="InterPro" id="IPR039424">
    <property type="entry name" value="SBP_5"/>
</dbReference>
<dbReference type="InterPro" id="IPR030678">
    <property type="entry name" value="Peptide/Ni-bd"/>
</dbReference>
<dbReference type="Gene3D" id="3.10.105.10">
    <property type="entry name" value="Dipeptide-binding Protein, Domain 3"/>
    <property type="match status" value="1"/>
</dbReference>
<dbReference type="PANTHER" id="PTHR30290">
    <property type="entry name" value="PERIPLASMIC BINDING COMPONENT OF ABC TRANSPORTER"/>
    <property type="match status" value="1"/>
</dbReference>
<comment type="similarity">
    <text evidence="2">Belongs to the bacterial solute-binding protein 5 family.</text>
</comment>
<sequence length="534" mass="59746">MNKFLMSTALACVLALPAAAATVAEGDTLADTQEYNFWLLDAIKTTDPQKNTDVEGSDILRQLFEGLMNEDDKGAMVPGVASEYTESEDGLTYTFKLRPEAKWSNGEPVTAQNFVDGWQRAVDPATASEYAWFMELMNIVNATEIVAGNAEPDTLGVTAVDDHTLEVKLTKRTPYFVKMTSHPTTFPVLKSVIDEHGDAWTQPGNLVGNGAYTLTGHNLGVDITMEKNPEYWDADNVVLEKLTGITVNDQNIALTRYQAGELDRFQIPAGQYPRLEAESPDEAISLPYSCSYTYLVNVSEKGPEVLKDVNIRRALALALDRDVIVNQVLQGGQKPAYNWTHWAMEGFEMPEIAMASMTQADRTAKAKSLLEAAGYTPENPLNLTLNYNTSEDHKKIAVVAQQMWKPLGVNLTLNNMEWKVHTDRMQNQDFELARYAWCADYNEASTFTDYFRSTGKNEGKFNSPEYDALLDEAVTSENPNEQYKAAEAILAEELPLIPIYHYAKVDMIKPYVKGLPLENVMQSWYAKDMYITQH</sequence>
<feature type="signal peptide" evidence="5">
    <location>
        <begin position="1"/>
        <end position="20"/>
    </location>
</feature>
<dbReference type="FunFam" id="3.90.76.10:FF:000001">
    <property type="entry name" value="Oligopeptide ABC transporter substrate-binding protein"/>
    <property type="match status" value="1"/>
</dbReference>
<accession>A0A533I7W4</accession>
<evidence type="ECO:0000256" key="3">
    <source>
        <dbReference type="ARBA" id="ARBA00022448"/>
    </source>
</evidence>
<dbReference type="Gene3D" id="3.90.76.10">
    <property type="entry name" value="Dipeptide-binding Protein, Domain 1"/>
    <property type="match status" value="1"/>
</dbReference>
<dbReference type="Gene3D" id="3.40.190.10">
    <property type="entry name" value="Periplasmic binding protein-like II"/>
    <property type="match status" value="1"/>
</dbReference>
<feature type="chain" id="PRO_5021837828" evidence="5">
    <location>
        <begin position="21"/>
        <end position="534"/>
    </location>
</feature>
<dbReference type="GO" id="GO:1904680">
    <property type="term" value="F:peptide transmembrane transporter activity"/>
    <property type="evidence" value="ECO:0007669"/>
    <property type="project" value="TreeGrafter"/>
</dbReference>
<dbReference type="CDD" id="cd08504">
    <property type="entry name" value="PBP2_OppA"/>
    <property type="match status" value="1"/>
</dbReference>
<evidence type="ECO:0000256" key="2">
    <source>
        <dbReference type="ARBA" id="ARBA00005695"/>
    </source>
</evidence>
<comment type="subcellular location">
    <subcellularLocation>
        <location evidence="1">Periplasm</location>
    </subcellularLocation>
</comment>
<protein>
    <submittedName>
        <fullName evidence="7">Peptide ABC transporter substrate-binding protein</fullName>
    </submittedName>
</protein>
<dbReference type="GO" id="GO:0030288">
    <property type="term" value="C:outer membrane-bounded periplasmic space"/>
    <property type="evidence" value="ECO:0007669"/>
    <property type="project" value="TreeGrafter"/>
</dbReference>
<name>A0A533I7W4_PARDE</name>
<dbReference type="Pfam" id="PF00496">
    <property type="entry name" value="SBP_bac_5"/>
    <property type="match status" value="1"/>
</dbReference>
<feature type="domain" description="Solute-binding protein family 5" evidence="6">
    <location>
        <begin position="76"/>
        <end position="457"/>
    </location>
</feature>
<keyword evidence="3" id="KW-0813">Transport</keyword>
<reference evidence="7 8" key="1">
    <citation type="journal article" date="2017" name="Nat. Commun.">
        <title>In situ click chemistry generation of cyclooxygenase-2 inhibitors.</title>
        <authorList>
            <person name="Bhardwaj A."/>
            <person name="Kaur J."/>
            <person name="Wuest M."/>
            <person name="Wuest F."/>
        </authorList>
    </citation>
    <scope>NUCLEOTIDE SEQUENCE [LARGE SCALE GENOMIC DNA]</scope>
    <source>
        <strain evidence="7">S2_012_000_R3_94</strain>
    </source>
</reference>
<dbReference type="InterPro" id="IPR000914">
    <property type="entry name" value="SBP_5_dom"/>
</dbReference>
<keyword evidence="4 5" id="KW-0732">Signal</keyword>
<evidence type="ECO:0000256" key="4">
    <source>
        <dbReference type="ARBA" id="ARBA00022729"/>
    </source>
</evidence>
<dbReference type="PANTHER" id="PTHR30290:SF10">
    <property type="entry name" value="PERIPLASMIC OLIGOPEPTIDE-BINDING PROTEIN-RELATED"/>
    <property type="match status" value="1"/>
</dbReference>
<dbReference type="EMBL" id="VAFL01000008">
    <property type="protein sequence ID" value="TKW66140.1"/>
    <property type="molecule type" value="Genomic_DNA"/>
</dbReference>
<gene>
    <name evidence="7" type="ORF">DI616_11670</name>
</gene>